<feature type="domain" description="Reverse transcriptase" evidence="13">
    <location>
        <begin position="1798"/>
        <end position="2055"/>
    </location>
</feature>
<dbReference type="Pfam" id="PF17921">
    <property type="entry name" value="Integrase_H2C2"/>
    <property type="match status" value="1"/>
</dbReference>
<organism evidence="15 16">
    <name type="scientific">Cordylochernes scorpioides</name>
    <dbReference type="NCBI Taxonomy" id="51811"/>
    <lineage>
        <taxon>Eukaryota</taxon>
        <taxon>Metazoa</taxon>
        <taxon>Ecdysozoa</taxon>
        <taxon>Arthropoda</taxon>
        <taxon>Chelicerata</taxon>
        <taxon>Arachnida</taxon>
        <taxon>Pseudoscorpiones</taxon>
        <taxon>Cheliferoidea</taxon>
        <taxon>Chernetidae</taxon>
        <taxon>Cordylochernes</taxon>
    </lineage>
</organism>
<feature type="region of interest" description="Disordered" evidence="11">
    <location>
        <begin position="2773"/>
        <end position="2870"/>
    </location>
</feature>
<keyword evidence="7" id="KW-0694">RNA-binding</keyword>
<dbReference type="CDD" id="cd01644">
    <property type="entry name" value="RT_pepA17"/>
    <property type="match status" value="1"/>
</dbReference>
<dbReference type="InterPro" id="IPR008042">
    <property type="entry name" value="Retrotrans_Pao"/>
</dbReference>
<name>A0ABY6KFF5_9ARAC</name>
<keyword evidence="9" id="KW-0695">RNA-directed DNA polymerase</keyword>
<evidence type="ECO:0000256" key="8">
    <source>
        <dbReference type="ARBA" id="ARBA00022908"/>
    </source>
</evidence>
<dbReference type="Gene3D" id="3.30.70.270">
    <property type="match status" value="3"/>
</dbReference>
<feature type="domain" description="CCHC-type" evidence="12">
    <location>
        <begin position="256"/>
        <end position="269"/>
    </location>
</feature>
<evidence type="ECO:0000313" key="16">
    <source>
        <dbReference type="Proteomes" id="UP001235939"/>
    </source>
</evidence>
<evidence type="ECO:0000256" key="4">
    <source>
        <dbReference type="ARBA" id="ARBA00022759"/>
    </source>
</evidence>
<proteinExistence type="predicted"/>
<keyword evidence="4" id="KW-0255">Endonuclease</keyword>
<evidence type="ECO:0000256" key="10">
    <source>
        <dbReference type="PROSITE-ProRule" id="PRU00047"/>
    </source>
</evidence>
<feature type="compositionally biased region" description="Polar residues" evidence="11">
    <location>
        <begin position="2820"/>
        <end position="2833"/>
    </location>
</feature>
<dbReference type="InterPro" id="IPR000477">
    <property type="entry name" value="RT_dom"/>
</dbReference>
<dbReference type="SUPFAM" id="SSF53098">
    <property type="entry name" value="Ribonuclease H-like"/>
    <property type="match status" value="2"/>
</dbReference>
<dbReference type="Pfam" id="PF26215">
    <property type="entry name" value="HTH_animal"/>
    <property type="match status" value="1"/>
</dbReference>
<evidence type="ECO:0000256" key="9">
    <source>
        <dbReference type="ARBA" id="ARBA00022918"/>
    </source>
</evidence>
<feature type="domain" description="Integrase catalytic" evidence="14">
    <location>
        <begin position="1272"/>
        <end position="1462"/>
    </location>
</feature>
<dbReference type="PROSITE" id="PS00141">
    <property type="entry name" value="ASP_PROTEASE"/>
    <property type="match status" value="1"/>
</dbReference>
<evidence type="ECO:0008006" key="17">
    <source>
        <dbReference type="Google" id="ProtNLM"/>
    </source>
</evidence>
<dbReference type="Pfam" id="PF05380">
    <property type="entry name" value="Peptidase_A17"/>
    <property type="match status" value="1"/>
</dbReference>
<dbReference type="PANTHER" id="PTHR47331:SF1">
    <property type="entry name" value="GAG-LIKE PROTEIN"/>
    <property type="match status" value="1"/>
</dbReference>
<feature type="region of interest" description="Disordered" evidence="11">
    <location>
        <begin position="368"/>
        <end position="387"/>
    </location>
</feature>
<keyword evidence="3" id="KW-0540">Nuclease</keyword>
<dbReference type="CDD" id="cd00304">
    <property type="entry name" value="RT_like"/>
    <property type="match status" value="1"/>
</dbReference>
<dbReference type="PROSITE" id="PS50994">
    <property type="entry name" value="INTEGRASE"/>
    <property type="match status" value="2"/>
</dbReference>
<reference evidence="15 16" key="1">
    <citation type="submission" date="2022-01" db="EMBL/GenBank/DDBJ databases">
        <title>A chromosomal length assembly of Cordylochernes scorpioides.</title>
        <authorList>
            <person name="Zeh D."/>
            <person name="Zeh J."/>
        </authorList>
    </citation>
    <scope>NUCLEOTIDE SEQUENCE [LARGE SCALE GENOMIC DNA]</scope>
    <source>
        <strain evidence="15">IN4F17</strain>
        <tissue evidence="15">Whole Body</tissue>
    </source>
</reference>
<keyword evidence="16" id="KW-1185">Reference proteome</keyword>
<dbReference type="InterPro" id="IPR041577">
    <property type="entry name" value="RT_RNaseH_2"/>
</dbReference>
<keyword evidence="6" id="KW-0460">Magnesium</keyword>
<evidence type="ECO:0000313" key="15">
    <source>
        <dbReference type="EMBL" id="UYV66512.1"/>
    </source>
</evidence>
<dbReference type="InterPro" id="IPR001878">
    <property type="entry name" value="Znf_CCHC"/>
</dbReference>
<feature type="domain" description="Integrase catalytic" evidence="14">
    <location>
        <begin position="2627"/>
        <end position="2678"/>
    </location>
</feature>
<dbReference type="Pfam" id="PF00078">
    <property type="entry name" value="RVT_1"/>
    <property type="match status" value="2"/>
</dbReference>
<dbReference type="InterPro" id="IPR001584">
    <property type="entry name" value="Integrase_cat-core"/>
</dbReference>
<evidence type="ECO:0000256" key="1">
    <source>
        <dbReference type="ARBA" id="ARBA00022679"/>
    </source>
</evidence>
<dbReference type="InterPro" id="IPR036397">
    <property type="entry name" value="RNaseH_sf"/>
</dbReference>
<keyword evidence="1" id="KW-0808">Transferase</keyword>
<keyword evidence="10" id="KW-0862">Zinc</keyword>
<dbReference type="PROSITE" id="PS50878">
    <property type="entry name" value="RT_POL"/>
    <property type="match status" value="1"/>
</dbReference>
<sequence>MQSTADTKQAKGLETVKLPMFELPHFYGDANSWFNFKEVFGMAIDQNPGLNDLQKLQYLGSAVKGEAARLIRGFPVLSESYKQAWDTLVSRYDNQRELAYAQLNKIFKIKQMKNPSAKVLRELLDTCNESVRNLESLGLKRNELMDVILVQFLKNRIDEEMKRHWELAQDERSFPSYEDFILFLERQSRSLPQGSREYQRKENEIQKDYANVHTTINTNAQMCIVCKAGHRIYNCTTFSTMPIEQKWKLVKQHKMCYNCLKKGHARKNCYQGPCKKCDKRHHTLLHNLDTEVTKTQKDAKPQMFTPVTEINNTSVEQGSETINQVLLATAQIIVEGENGSPLICRALLDSGSQVSLITKESCEKLGLKGETSGRSHRGIGNNPVQGSSTSVSLKFKSIYRSEKYETNALVMEVLTTEIPNFKMAEPTWIMQRGFELADPLFHISAPIDIILGADMYAYLMHGEKKMLGRNQPIAMKSKLGWILMGKVDSSLSSNYKGGPCSFAVQTTSELDGLVRDFWELESVPSLQDQNPREEDYETYYMKTYSRDCQGRYSVKILFKGKPSLLGQSREKALARFLALERRLLKTPRVYKQYKEFMREYEALGHMKLVPIKEIIRDPSTCYYMPHHGVEREQSTTTKLRVVFDASAKTDSGTSLNQILKTGPKIQRDIFVILMGFRAHPIAIIADIEKMFRQVRIHPEDADYQRILWKQTPEQPVEDYRLLTVTYGTTSAPFLAIRTMQQLARDECEEFPTASRVVMSDFYVDDLLTGVSSKQEGEEFIKQMIGLMSKGGFEIRKWKSNCHGLVSQMDETETELSVGASSRVLGILWDNSRDAFRININNPVSLKIMMQELWKEKLSWDEPMSERWRTRWNSFRDEISVLTELEIPRYILMDQNSRNIQLHGFCDASSVAYSAVCYLKSETIEGQVGISLITAKTRVAPCKPCTLPRLELCAALLLSRLYRSIVESIKLPLDEVHLWTDSQIALCWIKSDPNRWKKFISHRVMKIQQLTELKYWGHVSGKDNPADCASRGLKPAALIKHELWWQGPSWLKDDCVERIWENSNSDLQIQKQEEVVAFCHLQTTSVPEYFLKYSSFTRLKRVTAWCLRFGANCQRASKEREYGPLTTAEMNRAIMMIVKLVQCSEFLHEIQSLNDHIQLPNKNRILDLGPFLDNEGLLRVGGRLQRSNLSSNQKHPMILPKKHHITRLIIQEYHQRYLHAGPQLVLSLIRNKYWILGGREIVRRVVKNCLICFKLRARTVEQIMGDLPPDRVNPSRPFLKTGIDIAGPFGLRPSLIRSKSVIEAYVVLFVCFAVKAIHLEMVTSLSTNSFIAALRRFISRRGRPSDIYSDNGTNFKGAQRILREQFEIINAMETREFISEELITWHFIPPSAPHFGGLWEANIKSAKGHITRAGRTSLMNPEEFTTLLCQIEACLNSRPLVESSSDPNDLQALTPGHFLIGTSMIDIPELTSKDQINLTSRNLMSDTQETHLFLLNLRHSNILSPDALKYLVLLRRKSLQLAKWRSHLWFNKTCEKAEFIPPALRLRDPVRNTYSKWNIDRTQKQLLKSRTQGCFSQIRSLSKTIKGIIAIVAALLPQPVMASFLTLTMTDVKRQDGRCRARHLSKLAHWTTKYGFPVEYLPGRPHAPAFINLTTFVPSPIQKEILSYGLKYRPPSRADMPRIIAGVEPAISSLPHTTQYTIRQSISQVLRKPTPQLNLSLGKYRALRSLRQNPQIIVTRSDKGSQAVILDTDDYISKMMDILGDQTTFIPISQLDITSSTRAFRLKLLRLKKSGSITSEQYHTFTSDMSSTPYIYGLPKTHKPTVPLRPIIAYHLSPAYRLSKYLSTFLTPLVKNRPHSCSITDIPAFIQLIQSLTPLQNSTMVSYDVNSMYLSLPHQLIISQLTKFLQDTQLDSGIVSSIVALTSICLDITEFTFNNLFYKQIRGSPMGSPLSSPLAEIVMSTLDNWIQQQFTPGIHIWRRYIDDILCICETGQENSILSVLNSFHPDISFSHEPEINSVIPFLDILIIRTPSHYHTTVYHKINNPTFYTNFNSSCPLSHKINTVRTLTKRLVTHCSLPLFRSIEFSNIKKPLALSQYPHHFIHKYRHNPANLKPILTHRNTCTLPYSPQSATISRLLKSHGINTFFKNNKSLSTILRHPITRLQRPTNVQSSGGSVYSVSCNDCSATYIGETGRSVAIRMIEHDARDHKSKLDLVFKRLEEKGLKLNKAKCKFTVDSVEYLGFRIDKNGLHPILNKIQAVSNAIEPKNIGQLRSFIGMLMYYARFIKDTLSILSPFYKLLKKNCPWKWTNEHRVLLNKCKSLLTDDSVLAHYDPAKELVLACDASSYGLGVVLSHRYKKQESPIAFASRTLTEAEKHYSQLEKEALSIIYGCEKFRQYLLGRAFVLVTDNRPLMHLFSPHKPIPVCAASRIKRWSLKLGSFHYSVEFRKTEDHGNADALSRLPLKANEGGSYDDDQILFLRKMNEVPFSFQDVAFETKRDKTLAIVLRNVWKDTWQSPKFMKENPLSPYYKVRNELSVDFGCLQWKERIVIPPKLRSQILIDLHEMHFGMVKMKIIARRIADMPPSIITEWTWPEKPWHRLHLDLAGPFMGRMFMVIVDAYTKWQVFARFGLPEFLVTDNGRQFVSREMEEFTRMNGIRHTKTSPYNPSTNGAFPQSVLKESPAELLMKRRLKPRFSNLMPKMDMKGEGFPDALRKQEHFKIGSDLYFRNYAAGPKWKIGTILKLLSCRHYLIGYQGQSLKRHINQLRPVKENPEATVEKEPSLVLPSTSRQGLRRESHCEREPSHGGLEILEEEFTTNELEPQSTRQELTSIGEHQEPMAAASRGKISSRSPRPQRSRRPPDSLQYY</sequence>
<evidence type="ECO:0000256" key="7">
    <source>
        <dbReference type="ARBA" id="ARBA00022884"/>
    </source>
</evidence>
<dbReference type="InterPro" id="IPR001969">
    <property type="entry name" value="Aspartic_peptidase_AS"/>
</dbReference>
<dbReference type="InterPro" id="IPR058912">
    <property type="entry name" value="HTH_animal"/>
</dbReference>
<dbReference type="Gene3D" id="1.10.340.70">
    <property type="match status" value="1"/>
</dbReference>
<dbReference type="InterPro" id="IPR005312">
    <property type="entry name" value="DUF1759"/>
</dbReference>
<dbReference type="InterPro" id="IPR043502">
    <property type="entry name" value="DNA/RNA_pol_sf"/>
</dbReference>
<dbReference type="Pfam" id="PF03564">
    <property type="entry name" value="DUF1759"/>
    <property type="match status" value="1"/>
</dbReference>
<dbReference type="Pfam" id="PF17919">
    <property type="entry name" value="RT_RNaseH_2"/>
    <property type="match status" value="1"/>
</dbReference>
<keyword evidence="10" id="KW-0479">Metal-binding</keyword>
<dbReference type="PROSITE" id="PS50158">
    <property type="entry name" value="ZF_CCHC"/>
    <property type="match status" value="1"/>
</dbReference>
<evidence type="ECO:0000256" key="5">
    <source>
        <dbReference type="ARBA" id="ARBA00022801"/>
    </source>
</evidence>
<dbReference type="InterPro" id="IPR041588">
    <property type="entry name" value="Integrase_H2C2"/>
</dbReference>
<evidence type="ECO:0000256" key="6">
    <source>
        <dbReference type="ARBA" id="ARBA00022842"/>
    </source>
</evidence>
<feature type="compositionally biased region" description="Basic and acidic residues" evidence="11">
    <location>
        <begin position="2773"/>
        <end position="2784"/>
    </location>
</feature>
<keyword evidence="10" id="KW-0863">Zinc-finger</keyword>
<keyword evidence="5" id="KW-0378">Hydrolase</keyword>
<dbReference type="SUPFAM" id="SSF56672">
    <property type="entry name" value="DNA/RNA polymerases"/>
    <property type="match status" value="2"/>
</dbReference>
<dbReference type="PANTHER" id="PTHR47331">
    <property type="entry name" value="PHD-TYPE DOMAIN-CONTAINING PROTEIN"/>
    <property type="match status" value="1"/>
</dbReference>
<dbReference type="InterPro" id="IPR012337">
    <property type="entry name" value="RNaseH-like_sf"/>
</dbReference>
<evidence type="ECO:0000259" key="12">
    <source>
        <dbReference type="PROSITE" id="PS50158"/>
    </source>
</evidence>
<evidence type="ECO:0000256" key="2">
    <source>
        <dbReference type="ARBA" id="ARBA00022695"/>
    </source>
</evidence>
<evidence type="ECO:0000259" key="14">
    <source>
        <dbReference type="PROSITE" id="PS50994"/>
    </source>
</evidence>
<dbReference type="InterPro" id="IPR021109">
    <property type="entry name" value="Peptidase_aspartic_dom_sf"/>
</dbReference>
<accession>A0ABY6KFF5</accession>
<dbReference type="Gene3D" id="2.40.70.10">
    <property type="entry name" value="Acid Proteases"/>
    <property type="match status" value="1"/>
</dbReference>
<keyword evidence="8" id="KW-0229">DNA integration</keyword>
<dbReference type="EMBL" id="CP092866">
    <property type="protein sequence ID" value="UYV66512.1"/>
    <property type="molecule type" value="Genomic_DNA"/>
</dbReference>
<evidence type="ECO:0000256" key="11">
    <source>
        <dbReference type="SAM" id="MobiDB-lite"/>
    </source>
</evidence>
<protein>
    <recommendedName>
        <fullName evidence="17">Endonuclease</fullName>
    </recommendedName>
</protein>
<gene>
    <name evidence="15" type="ORF">LAZ67_4001936</name>
</gene>
<dbReference type="Gene3D" id="3.30.420.10">
    <property type="entry name" value="Ribonuclease H-like superfamily/Ribonuclease H"/>
    <property type="match status" value="2"/>
</dbReference>
<dbReference type="Gene3D" id="3.10.10.10">
    <property type="entry name" value="HIV Type 1 Reverse Transcriptase, subunit A, domain 1"/>
    <property type="match status" value="1"/>
</dbReference>
<evidence type="ECO:0000259" key="13">
    <source>
        <dbReference type="PROSITE" id="PS50878"/>
    </source>
</evidence>
<dbReference type="CDD" id="cd09274">
    <property type="entry name" value="RNase_HI_RT_Ty3"/>
    <property type="match status" value="1"/>
</dbReference>
<evidence type="ECO:0000256" key="3">
    <source>
        <dbReference type="ARBA" id="ARBA00022722"/>
    </source>
</evidence>
<keyword evidence="2" id="KW-0548">Nucleotidyltransferase</keyword>
<dbReference type="Proteomes" id="UP001235939">
    <property type="component" value="Chromosome 04"/>
</dbReference>
<dbReference type="InterPro" id="IPR043128">
    <property type="entry name" value="Rev_trsase/Diguanyl_cyclase"/>
</dbReference>
<feature type="compositionally biased region" description="Basic and acidic residues" evidence="11">
    <location>
        <begin position="2796"/>
        <end position="2807"/>
    </location>
</feature>